<evidence type="ECO:0000256" key="2">
    <source>
        <dbReference type="ARBA" id="ARBA00011245"/>
    </source>
</evidence>
<dbReference type="InterPro" id="IPR010978">
    <property type="entry name" value="tRNA-bd_arm"/>
</dbReference>
<keyword evidence="4 12" id="KW-0436">Ligase</keyword>
<dbReference type="InterPro" id="IPR002303">
    <property type="entry name" value="Valyl-tRNA_ligase"/>
</dbReference>
<comment type="function">
    <text evidence="12">Catalyzes the attachment of valine to tRNA(Val). As ValRS can inadvertently accommodate and process structurally similar amino acids such as threonine, to avoid such errors, it has a 'posttransfer' editing activity that hydrolyzes mischarged Thr-tRNA(Val) in a tRNA-dependent manner.</text>
</comment>
<dbReference type="HAMAP" id="MF_02004">
    <property type="entry name" value="Val_tRNA_synth_type1"/>
    <property type="match status" value="1"/>
</dbReference>
<evidence type="ECO:0000256" key="9">
    <source>
        <dbReference type="ARBA" id="ARBA00023146"/>
    </source>
</evidence>
<dbReference type="KEGG" id="fms:M1R53_03360"/>
<dbReference type="FunFam" id="1.10.287.380:FF:000001">
    <property type="entry name" value="Valine--tRNA ligase"/>
    <property type="match status" value="1"/>
</dbReference>
<dbReference type="SUPFAM" id="SSF46589">
    <property type="entry name" value="tRNA-binding arm"/>
    <property type="match status" value="1"/>
</dbReference>
<keyword evidence="6 12" id="KW-0067">ATP-binding</keyword>
<keyword evidence="8 12" id="KW-0175">Coiled coil</keyword>
<dbReference type="FunFam" id="3.40.50.620:FF:000098">
    <property type="entry name" value="Valine--tRNA ligase"/>
    <property type="match status" value="1"/>
</dbReference>
<dbReference type="PANTHER" id="PTHR11946">
    <property type="entry name" value="VALYL-TRNA SYNTHETASES"/>
    <property type="match status" value="1"/>
</dbReference>
<dbReference type="Gene3D" id="1.10.287.380">
    <property type="entry name" value="Valyl-tRNA synthetase, C-terminal domain"/>
    <property type="match status" value="1"/>
</dbReference>
<evidence type="ECO:0000256" key="6">
    <source>
        <dbReference type="ARBA" id="ARBA00022840"/>
    </source>
</evidence>
<dbReference type="InterPro" id="IPR014729">
    <property type="entry name" value="Rossmann-like_a/b/a_fold"/>
</dbReference>
<feature type="short sequence motif" description="'HIGH' region" evidence="12">
    <location>
        <begin position="45"/>
        <end position="55"/>
    </location>
</feature>
<dbReference type="GO" id="GO:0005829">
    <property type="term" value="C:cytosol"/>
    <property type="evidence" value="ECO:0007669"/>
    <property type="project" value="TreeGrafter"/>
</dbReference>
<evidence type="ECO:0000256" key="8">
    <source>
        <dbReference type="ARBA" id="ARBA00023054"/>
    </source>
</evidence>
<evidence type="ECO:0000256" key="4">
    <source>
        <dbReference type="ARBA" id="ARBA00022598"/>
    </source>
</evidence>
<keyword evidence="3 12" id="KW-0963">Cytoplasm</keyword>
<evidence type="ECO:0000313" key="17">
    <source>
        <dbReference type="Proteomes" id="UP000831151"/>
    </source>
</evidence>
<feature type="short sequence motif" description="'KMSKS' region" evidence="12">
    <location>
        <begin position="525"/>
        <end position="529"/>
    </location>
</feature>
<evidence type="ECO:0000256" key="11">
    <source>
        <dbReference type="ARBA" id="ARBA00060830"/>
    </source>
</evidence>
<dbReference type="PROSITE" id="PS00178">
    <property type="entry name" value="AA_TRNA_LIGASE_I"/>
    <property type="match status" value="1"/>
</dbReference>
<reference evidence="16" key="1">
    <citation type="submission" date="2022-04" db="EMBL/GenBank/DDBJ databases">
        <title>Complete genome sequences of Ezakiella coagulans and Fenollaria massiliensis.</title>
        <authorList>
            <person name="France M.T."/>
            <person name="Clifford J."/>
            <person name="Narina S."/>
            <person name="Rutt L."/>
            <person name="Ravel J."/>
        </authorList>
    </citation>
    <scope>NUCLEOTIDE SEQUENCE</scope>
    <source>
        <strain evidence="16">C0061C2</strain>
    </source>
</reference>
<dbReference type="Pfam" id="PF00133">
    <property type="entry name" value="tRNA-synt_1"/>
    <property type="match status" value="1"/>
</dbReference>
<dbReference type="CDD" id="cd07962">
    <property type="entry name" value="Anticodon_Ia_Val"/>
    <property type="match status" value="1"/>
</dbReference>
<dbReference type="Proteomes" id="UP000831151">
    <property type="component" value="Chromosome"/>
</dbReference>
<comment type="domain">
    <text evidence="12">ValRS has two distinct active sites: one for aminoacylation and one for editing. The misactivated threonine is translocated from the active site to the editing site.</text>
</comment>
<comment type="catalytic activity">
    <reaction evidence="10 12">
        <text>tRNA(Val) + L-valine + ATP = L-valyl-tRNA(Val) + AMP + diphosphate</text>
        <dbReference type="Rhea" id="RHEA:10704"/>
        <dbReference type="Rhea" id="RHEA-COMP:9672"/>
        <dbReference type="Rhea" id="RHEA-COMP:9708"/>
        <dbReference type="ChEBI" id="CHEBI:30616"/>
        <dbReference type="ChEBI" id="CHEBI:33019"/>
        <dbReference type="ChEBI" id="CHEBI:57762"/>
        <dbReference type="ChEBI" id="CHEBI:78442"/>
        <dbReference type="ChEBI" id="CHEBI:78537"/>
        <dbReference type="ChEBI" id="CHEBI:456215"/>
        <dbReference type="EC" id="6.1.1.9"/>
    </reaction>
</comment>
<evidence type="ECO:0000259" key="14">
    <source>
        <dbReference type="Pfam" id="PF08264"/>
    </source>
</evidence>
<organism evidence="16 17">
    <name type="scientific">Fenollaria massiliensis</name>
    <dbReference type="NCBI Taxonomy" id="938288"/>
    <lineage>
        <taxon>Bacteria</taxon>
        <taxon>Bacillati</taxon>
        <taxon>Bacillota</taxon>
        <taxon>Clostridia</taxon>
        <taxon>Eubacteriales</taxon>
        <taxon>Fenollaria</taxon>
    </lineage>
</organism>
<comment type="subcellular location">
    <subcellularLocation>
        <location evidence="1 12">Cytoplasm</location>
    </subcellularLocation>
</comment>
<dbReference type="PANTHER" id="PTHR11946:SF93">
    <property type="entry name" value="VALINE--TRNA LIGASE, CHLOROPLASTIC_MITOCHONDRIAL 2"/>
    <property type="match status" value="1"/>
</dbReference>
<dbReference type="FunFam" id="1.10.730.10:FF:000014">
    <property type="entry name" value="Valine--tRNA ligase"/>
    <property type="match status" value="1"/>
</dbReference>
<dbReference type="SUPFAM" id="SSF47323">
    <property type="entry name" value="Anticodon-binding domain of a subclass of class I aminoacyl-tRNA synthetases"/>
    <property type="match status" value="1"/>
</dbReference>
<dbReference type="PRINTS" id="PR00986">
    <property type="entry name" value="TRNASYNTHVAL"/>
</dbReference>
<dbReference type="InterPro" id="IPR009008">
    <property type="entry name" value="Val/Leu/Ile-tRNA-synth_edit"/>
</dbReference>
<dbReference type="InterPro" id="IPR033705">
    <property type="entry name" value="Anticodon_Ia_Val"/>
</dbReference>
<dbReference type="FunFam" id="3.40.50.620:FF:000032">
    <property type="entry name" value="Valine--tRNA ligase"/>
    <property type="match status" value="1"/>
</dbReference>
<dbReference type="EC" id="6.1.1.9" evidence="12"/>
<keyword evidence="9 12" id="KW-0030">Aminoacyl-tRNA synthetase</keyword>
<dbReference type="InterPro" id="IPR001412">
    <property type="entry name" value="aa-tRNA-synth_I_CS"/>
</dbReference>
<dbReference type="SUPFAM" id="SSF52374">
    <property type="entry name" value="Nucleotidylyl transferase"/>
    <property type="match status" value="1"/>
</dbReference>
<dbReference type="CDD" id="cd00817">
    <property type="entry name" value="ValRS_core"/>
    <property type="match status" value="1"/>
</dbReference>
<name>A0A9E7IXN1_9FIRM</name>
<evidence type="ECO:0000256" key="12">
    <source>
        <dbReference type="HAMAP-Rule" id="MF_02004"/>
    </source>
</evidence>
<sequence>MKNLEKSYNPADFEDNIYKFWMDNEYFKPSTDDSKESFTIVMPPPNVTGNLHLGHALNGTIQDIVIRYKRMQGYNALWLPGTDHASISTEAKVVEKLKKEGVKKSDLTREEFLEEAWDWTHKYGGNIKEQLKKLGSSCDWSRDSFTLDEHLTKAVYEVFERLYKKDYIYRGMRIVNWCPHCHTAVSDTEVIHEPQEGKMWYIKYPYSDKTGFVTIATTRPETLLGDLAVAVNPDDERYTDLVGKTLDLPLTDRQIPVIADEYVDSSFGTGCVKITPSHDPNDFEVGARHNLGQLIVIDEDAKINENGYAYKGLDRYEARERIIKDLDEQGLLVKVEKHENSVGHCERCNTIIEPLASLQWFVKMEEMAKKALEAYRENKVNIIPERFGKIYENWLENIRDWCISRQLWWGHRIPVYYCDDCGEYIVSKEKPEKCDKCGSEHLRQDEDTLDTWFSSALWPFSTLGWPDTDSDDYKRFFPTDLLVTGYDIIFFWVSRMIFSSLEQTGEVPFKDVLLTGLIRDVQGRKMSKSLGNGIDPLQVISEYGADALRYSLITNNAPGNDIKYSVKKVEPQRNFANKLWNASRFVLMNLDDRDDYSARYDKLEREDKWIISRLKTVVDEINNNLDKYEIGIAAAKVQDFIWEDFCDWYIELVKTRLYDRDNINAQNVILYILENILKILHPFMPFITEEIWSYLPNRKTPLIISDWPKDIKYYEEELNDLELIKNAIKAIRKMKTDMNIEPSKHFSMLVYPNDEAAGKLYSDSANYFKDLEHIDKITILDNKDAINKDFTSIMMTNAEIFFPLNELIDFEKEKQRLKEEKEKLDFEVERLEKKLSNEKFVSKAPKDVVDKEKEKLENYKDLLDKTIKRLEELK</sequence>
<dbReference type="AlphaFoldDB" id="A0A9E7IXN1"/>
<dbReference type="FunFam" id="3.90.740.10:FF:000005">
    <property type="entry name" value="Valine--tRNA ligase, mitochondrial"/>
    <property type="match status" value="1"/>
</dbReference>
<comment type="domain">
    <text evidence="12">The C-terminal coiled-coil domain is crucial for aminoacylation activity.</text>
</comment>
<keyword evidence="17" id="KW-1185">Reference proteome</keyword>
<dbReference type="Gene3D" id="3.90.740.10">
    <property type="entry name" value="Valyl/Leucyl/Isoleucyl-tRNA synthetase, editing domain"/>
    <property type="match status" value="1"/>
</dbReference>
<protein>
    <recommendedName>
        <fullName evidence="12">Valine--tRNA ligase</fullName>
        <ecNumber evidence="12">6.1.1.9</ecNumber>
    </recommendedName>
    <alternativeName>
        <fullName evidence="12">Valyl-tRNA synthetase</fullName>
        <shortName evidence="12">ValRS</shortName>
    </alternativeName>
</protein>
<dbReference type="InterPro" id="IPR019499">
    <property type="entry name" value="Val-tRNA_synth_tRNA-bd"/>
</dbReference>
<dbReference type="InterPro" id="IPR002300">
    <property type="entry name" value="aa-tRNA-synth_Ia"/>
</dbReference>
<gene>
    <name evidence="12" type="primary">valS</name>
    <name evidence="16" type="ORF">M1R53_03360</name>
</gene>
<feature type="domain" description="Aminoacyl-tRNA synthetase class Ia" evidence="13">
    <location>
        <begin position="17"/>
        <end position="564"/>
    </location>
</feature>
<proteinExistence type="inferred from homology"/>
<dbReference type="GO" id="GO:0004832">
    <property type="term" value="F:valine-tRNA ligase activity"/>
    <property type="evidence" value="ECO:0007669"/>
    <property type="project" value="UniProtKB-UniRule"/>
</dbReference>
<keyword evidence="7 12" id="KW-0648">Protein biosynthesis</keyword>
<evidence type="ECO:0000259" key="15">
    <source>
        <dbReference type="Pfam" id="PF10458"/>
    </source>
</evidence>
<dbReference type="GO" id="GO:0002161">
    <property type="term" value="F:aminoacyl-tRNA deacylase activity"/>
    <property type="evidence" value="ECO:0007669"/>
    <property type="project" value="InterPro"/>
</dbReference>
<dbReference type="RefSeq" id="WP_249243068.1">
    <property type="nucleotide sequence ID" value="NZ_CP096649.1"/>
</dbReference>
<dbReference type="Pfam" id="PF08264">
    <property type="entry name" value="Anticodon_1"/>
    <property type="match status" value="1"/>
</dbReference>
<dbReference type="Pfam" id="PF10458">
    <property type="entry name" value="Val_tRNA-synt_C"/>
    <property type="match status" value="1"/>
</dbReference>
<dbReference type="InterPro" id="IPR013155">
    <property type="entry name" value="M/V/L/I-tRNA-synth_anticd-bd"/>
</dbReference>
<evidence type="ECO:0000256" key="1">
    <source>
        <dbReference type="ARBA" id="ARBA00004496"/>
    </source>
</evidence>
<evidence type="ECO:0000259" key="13">
    <source>
        <dbReference type="Pfam" id="PF00133"/>
    </source>
</evidence>
<dbReference type="InterPro" id="IPR009080">
    <property type="entry name" value="tRNAsynth_Ia_anticodon-bd"/>
</dbReference>
<dbReference type="Gene3D" id="3.40.50.620">
    <property type="entry name" value="HUPs"/>
    <property type="match status" value="2"/>
</dbReference>
<comment type="similarity">
    <text evidence="11 12">Belongs to the class-I aminoacyl-tRNA synthetase family. ValS type 1 subfamily.</text>
</comment>
<dbReference type="Gene3D" id="1.10.730.10">
    <property type="entry name" value="Isoleucyl-tRNA Synthetase, Domain 1"/>
    <property type="match status" value="1"/>
</dbReference>
<dbReference type="GO" id="GO:0006438">
    <property type="term" value="P:valyl-tRNA aminoacylation"/>
    <property type="evidence" value="ECO:0007669"/>
    <property type="project" value="UniProtKB-UniRule"/>
</dbReference>
<keyword evidence="5 12" id="KW-0547">Nucleotide-binding</keyword>
<dbReference type="GO" id="GO:0005524">
    <property type="term" value="F:ATP binding"/>
    <property type="evidence" value="ECO:0007669"/>
    <property type="project" value="UniProtKB-UniRule"/>
</dbReference>
<feature type="coiled-coil region" evidence="12">
    <location>
        <begin position="807"/>
        <end position="873"/>
    </location>
</feature>
<evidence type="ECO:0000256" key="7">
    <source>
        <dbReference type="ARBA" id="ARBA00022917"/>
    </source>
</evidence>
<dbReference type="NCBIfam" id="NF004349">
    <property type="entry name" value="PRK05729.1"/>
    <property type="match status" value="1"/>
</dbReference>
<feature type="domain" description="Methionyl/Valyl/Leucyl/Isoleucyl-tRNA synthetase anticodon-binding" evidence="14">
    <location>
        <begin position="607"/>
        <end position="745"/>
    </location>
</feature>
<accession>A0A9E7IXN1</accession>
<dbReference type="EMBL" id="CP096649">
    <property type="protein sequence ID" value="UQK59696.1"/>
    <property type="molecule type" value="Genomic_DNA"/>
</dbReference>
<feature type="binding site" evidence="12">
    <location>
        <position position="528"/>
    </location>
    <ligand>
        <name>ATP</name>
        <dbReference type="ChEBI" id="CHEBI:30616"/>
    </ligand>
</feature>
<evidence type="ECO:0000313" key="16">
    <source>
        <dbReference type="EMBL" id="UQK59696.1"/>
    </source>
</evidence>
<dbReference type="SUPFAM" id="SSF50677">
    <property type="entry name" value="ValRS/IleRS/LeuRS editing domain"/>
    <property type="match status" value="1"/>
</dbReference>
<evidence type="ECO:0000256" key="10">
    <source>
        <dbReference type="ARBA" id="ARBA00047552"/>
    </source>
</evidence>
<dbReference type="NCBIfam" id="TIGR00422">
    <property type="entry name" value="valS"/>
    <property type="match status" value="1"/>
</dbReference>
<comment type="subunit">
    <text evidence="2 12">Monomer.</text>
</comment>
<evidence type="ECO:0000256" key="3">
    <source>
        <dbReference type="ARBA" id="ARBA00022490"/>
    </source>
</evidence>
<feature type="domain" description="Valyl-tRNA synthetase tRNA-binding arm" evidence="15">
    <location>
        <begin position="809"/>
        <end position="874"/>
    </location>
</feature>
<evidence type="ECO:0000256" key="5">
    <source>
        <dbReference type="ARBA" id="ARBA00022741"/>
    </source>
</evidence>
<dbReference type="InterPro" id="IPR037118">
    <property type="entry name" value="Val-tRNA_synth_C_sf"/>
</dbReference>